<evidence type="ECO:0000313" key="2">
    <source>
        <dbReference type="EMBL" id="AKQ46814.1"/>
    </source>
</evidence>
<evidence type="ECO:0000313" key="3">
    <source>
        <dbReference type="Proteomes" id="UP000036458"/>
    </source>
</evidence>
<reference evidence="2 3" key="1">
    <citation type="submission" date="2015-01" db="EMBL/GenBank/DDBJ databases">
        <title>Rufibacter sp./DG31D/ whole genome sequencing.</title>
        <authorList>
            <person name="Kim M.K."/>
            <person name="Srinivasan S."/>
            <person name="Lee J.-J."/>
        </authorList>
    </citation>
    <scope>NUCLEOTIDE SEQUENCE [LARGE SCALE GENOMIC DNA]</scope>
    <source>
        <strain evidence="2 3">DG31D</strain>
    </source>
</reference>
<dbReference type="AlphaFoldDB" id="A0A0H4VSR1"/>
<feature type="chain" id="PRO_5005212118" description="Lipoprotein" evidence="1">
    <location>
        <begin position="22"/>
        <end position="221"/>
    </location>
</feature>
<dbReference type="RefSeq" id="WP_048921858.1">
    <property type="nucleotide sequence ID" value="NZ_CP010777.1"/>
</dbReference>
<dbReference type="PROSITE" id="PS51257">
    <property type="entry name" value="PROKAR_LIPOPROTEIN"/>
    <property type="match status" value="1"/>
</dbReference>
<dbReference type="KEGG" id="ruf:TH63_16170"/>
<keyword evidence="1" id="KW-0732">Signal</keyword>
<proteinExistence type="predicted"/>
<keyword evidence="3" id="KW-1185">Reference proteome</keyword>
<accession>A0A0H4VSR1</accession>
<protein>
    <recommendedName>
        <fullName evidence="4">Lipoprotein</fullName>
    </recommendedName>
</protein>
<name>A0A0H4VSR1_9BACT</name>
<gene>
    <name evidence="2" type="ORF">TH63_16170</name>
</gene>
<evidence type="ECO:0000256" key="1">
    <source>
        <dbReference type="SAM" id="SignalP"/>
    </source>
</evidence>
<dbReference type="PATRIC" id="fig|1379910.4.peg.3528"/>
<sequence length="221" mass="24668">MMRIRILLCFCFLCLTLGCENNVQRTTENSLEQSITLITLGIADSATKENNGHGIMRCLYIDISNERFILYTKFPESGSVNYFKRSQTSGSIKGIKKSSAARHYLKNIKALPNGNLIPNYTDGALHCGPTRLTIIKAGNIEKGFATDGDQYAFELFNEVETLRELPINKKSISTRITLNEDSILVPVLTHTEFSTLHKGIPLATPPPIRNDIKFFPSPSKN</sequence>
<organism evidence="2 3">
    <name type="scientific">Rufibacter radiotolerans</name>
    <dbReference type="NCBI Taxonomy" id="1379910"/>
    <lineage>
        <taxon>Bacteria</taxon>
        <taxon>Pseudomonadati</taxon>
        <taxon>Bacteroidota</taxon>
        <taxon>Cytophagia</taxon>
        <taxon>Cytophagales</taxon>
        <taxon>Hymenobacteraceae</taxon>
        <taxon>Rufibacter</taxon>
    </lineage>
</organism>
<feature type="signal peptide" evidence="1">
    <location>
        <begin position="1"/>
        <end position="21"/>
    </location>
</feature>
<dbReference type="OrthoDB" id="9892142at2"/>
<evidence type="ECO:0008006" key="4">
    <source>
        <dbReference type="Google" id="ProtNLM"/>
    </source>
</evidence>
<dbReference type="Proteomes" id="UP000036458">
    <property type="component" value="Chromosome"/>
</dbReference>
<dbReference type="EMBL" id="CP010777">
    <property type="protein sequence ID" value="AKQ46814.1"/>
    <property type="molecule type" value="Genomic_DNA"/>
</dbReference>